<organism evidence="2 3">
    <name type="scientific">Prorocentrum cordatum</name>
    <dbReference type="NCBI Taxonomy" id="2364126"/>
    <lineage>
        <taxon>Eukaryota</taxon>
        <taxon>Sar</taxon>
        <taxon>Alveolata</taxon>
        <taxon>Dinophyceae</taxon>
        <taxon>Prorocentrales</taxon>
        <taxon>Prorocentraceae</taxon>
        <taxon>Prorocentrum</taxon>
    </lineage>
</organism>
<keyword evidence="3" id="KW-1185">Reference proteome</keyword>
<sequence length="271" mass="29349">MELPTPGAPGEHASLRVPLWLHRRSAARPGAPLASGVWAAASEAPPRAAGVAQQAVKLTYFGLWAKGPSVALALEHSGLDWEGAFPDDWSGMKETTPFFELPVLEVPELGMVGHELAILNLVGRRVPEMAGVSEKDFAISQQLLNQGEDIYQKLSKIKTGLITGEEAAGFWTDENAKTHNRNYGIKVFLRLLESFMSKCASGDDRFTSSGNTVGECKLFASLHSCKLIRDDVLEGYPGLARFYARFAAEPATQAVLADGAKMPGPFAQYFK</sequence>
<evidence type="ECO:0000313" key="3">
    <source>
        <dbReference type="Proteomes" id="UP001189429"/>
    </source>
</evidence>
<dbReference type="PROSITE" id="PS50405">
    <property type="entry name" value="GST_CTER"/>
    <property type="match status" value="1"/>
</dbReference>
<comment type="caution">
    <text evidence="2">The sequence shown here is derived from an EMBL/GenBank/DDBJ whole genome shotgun (WGS) entry which is preliminary data.</text>
</comment>
<accession>A0ABN9PQX9</accession>
<proteinExistence type="predicted"/>
<dbReference type="Gene3D" id="3.40.30.10">
    <property type="entry name" value="Glutaredoxin"/>
    <property type="match status" value="1"/>
</dbReference>
<dbReference type="InterPro" id="IPR050213">
    <property type="entry name" value="GST_superfamily"/>
</dbReference>
<feature type="domain" description="GST C-terminal" evidence="1">
    <location>
        <begin position="133"/>
        <end position="266"/>
    </location>
</feature>
<gene>
    <name evidence="2" type="ORF">PCOR1329_LOCUS4175</name>
</gene>
<evidence type="ECO:0000259" key="1">
    <source>
        <dbReference type="PROSITE" id="PS50405"/>
    </source>
</evidence>
<dbReference type="SUPFAM" id="SSF47616">
    <property type="entry name" value="GST C-terminal domain-like"/>
    <property type="match status" value="1"/>
</dbReference>
<protein>
    <recommendedName>
        <fullName evidence="1">GST C-terminal domain-containing protein</fullName>
    </recommendedName>
</protein>
<reference evidence="2" key="1">
    <citation type="submission" date="2023-10" db="EMBL/GenBank/DDBJ databases">
        <authorList>
            <person name="Chen Y."/>
            <person name="Shah S."/>
            <person name="Dougan E. K."/>
            <person name="Thang M."/>
            <person name="Chan C."/>
        </authorList>
    </citation>
    <scope>NUCLEOTIDE SEQUENCE [LARGE SCALE GENOMIC DNA]</scope>
</reference>
<dbReference type="EMBL" id="CAUYUJ010001082">
    <property type="protein sequence ID" value="CAK0794084.1"/>
    <property type="molecule type" value="Genomic_DNA"/>
</dbReference>
<dbReference type="InterPro" id="IPR036282">
    <property type="entry name" value="Glutathione-S-Trfase_C_sf"/>
</dbReference>
<dbReference type="PANTHER" id="PTHR11571">
    <property type="entry name" value="GLUTATHIONE S-TRANSFERASE"/>
    <property type="match status" value="1"/>
</dbReference>
<dbReference type="InterPro" id="IPR010987">
    <property type="entry name" value="Glutathione-S-Trfase_C-like"/>
</dbReference>
<dbReference type="Proteomes" id="UP001189429">
    <property type="component" value="Unassembled WGS sequence"/>
</dbReference>
<name>A0ABN9PQX9_9DINO</name>
<dbReference type="Gene3D" id="1.20.1050.10">
    <property type="match status" value="1"/>
</dbReference>
<evidence type="ECO:0000313" key="2">
    <source>
        <dbReference type="EMBL" id="CAK0794084.1"/>
    </source>
</evidence>